<keyword evidence="1" id="KW-0812">Transmembrane</keyword>
<feature type="transmembrane region" description="Helical" evidence="1">
    <location>
        <begin position="106"/>
        <end position="125"/>
    </location>
</feature>
<evidence type="ECO:0000259" key="2">
    <source>
        <dbReference type="Pfam" id="PF14402"/>
    </source>
</evidence>
<sequence>MNEYLQFLIYDKNLSELIIYLVLTLPVVATIVSFARHVIGIQTLGIYSPIALTYAFFSLGIINGSVYADTVLGLKYGITLILVVFIASTIMHLITRLVRLHYIPKMAIVLTGVVVAILAIMSLSAHMDKSGFISVNVLALLLIILIAEQYINIYVNKNGKKAMKLGLMTVILAILSYLLISWDVFAKIVLNQPILVLIATIVINLIIGRLTTLRLTEIFRFWDLLTQEPSDEK</sequence>
<dbReference type="Pfam" id="PF14402">
    <property type="entry name" value="7TM_transglut"/>
    <property type="match status" value="1"/>
</dbReference>
<proteinExistence type="predicted"/>
<reference evidence="3" key="2">
    <citation type="journal article" date="2021" name="Microbiome">
        <title>Successional dynamics and alternative stable states in a saline activated sludge microbial community over 9 years.</title>
        <authorList>
            <person name="Wang Y."/>
            <person name="Ye J."/>
            <person name="Ju F."/>
            <person name="Liu L."/>
            <person name="Boyd J.A."/>
            <person name="Deng Y."/>
            <person name="Parks D.H."/>
            <person name="Jiang X."/>
            <person name="Yin X."/>
            <person name="Woodcroft B.J."/>
            <person name="Tyson G.W."/>
            <person name="Hugenholtz P."/>
            <person name="Polz M.F."/>
            <person name="Zhang T."/>
        </authorList>
    </citation>
    <scope>NUCLEOTIDE SEQUENCE</scope>
    <source>
        <strain evidence="3">HKST-UBA10</strain>
    </source>
</reference>
<name>A0A955RI20_9BACT</name>
<feature type="transmembrane region" description="Helical" evidence="1">
    <location>
        <begin position="74"/>
        <end position="94"/>
    </location>
</feature>
<dbReference type="EMBL" id="JAGQLG010000110">
    <property type="protein sequence ID" value="MCA9382332.1"/>
    <property type="molecule type" value="Genomic_DNA"/>
</dbReference>
<evidence type="ECO:0000313" key="4">
    <source>
        <dbReference type="Proteomes" id="UP000782843"/>
    </source>
</evidence>
<dbReference type="InterPro" id="IPR025840">
    <property type="entry name" value="7TM_transglut"/>
</dbReference>
<organism evidence="3 4">
    <name type="scientific">Candidatus Dojkabacteria bacterium</name>
    <dbReference type="NCBI Taxonomy" id="2099670"/>
    <lineage>
        <taxon>Bacteria</taxon>
        <taxon>Candidatus Dojkabacteria</taxon>
    </lineage>
</organism>
<keyword evidence="1" id="KW-0472">Membrane</keyword>
<keyword evidence="1" id="KW-1133">Transmembrane helix</keyword>
<feature type="transmembrane region" description="Helical" evidence="1">
    <location>
        <begin position="165"/>
        <end position="182"/>
    </location>
</feature>
<accession>A0A955RI20</accession>
<evidence type="ECO:0000256" key="1">
    <source>
        <dbReference type="SAM" id="Phobius"/>
    </source>
</evidence>
<evidence type="ECO:0000313" key="3">
    <source>
        <dbReference type="EMBL" id="MCA9382332.1"/>
    </source>
</evidence>
<feature type="transmembrane region" description="Helical" evidence="1">
    <location>
        <begin position="46"/>
        <end position="68"/>
    </location>
</feature>
<feature type="transmembrane region" description="Helical" evidence="1">
    <location>
        <begin position="188"/>
        <end position="207"/>
    </location>
</feature>
<feature type="transmembrane region" description="Helical" evidence="1">
    <location>
        <begin position="17"/>
        <end position="39"/>
    </location>
</feature>
<dbReference type="AlphaFoldDB" id="A0A955RI20"/>
<gene>
    <name evidence="3" type="ORF">KC660_02910</name>
</gene>
<reference evidence="3" key="1">
    <citation type="submission" date="2020-04" db="EMBL/GenBank/DDBJ databases">
        <authorList>
            <person name="Zhang T."/>
        </authorList>
    </citation>
    <scope>NUCLEOTIDE SEQUENCE</scope>
    <source>
        <strain evidence="3">HKST-UBA10</strain>
    </source>
</reference>
<protein>
    <recommendedName>
        <fullName evidence="2">7 transmembrane helices usually fused to an inactive transglutaminase domain-containing protein</fullName>
    </recommendedName>
</protein>
<feature type="transmembrane region" description="Helical" evidence="1">
    <location>
        <begin position="131"/>
        <end position="153"/>
    </location>
</feature>
<feature type="domain" description="7 transmembrane helices usually fused to an inactive transglutaminase" evidence="2">
    <location>
        <begin position="4"/>
        <end position="224"/>
    </location>
</feature>
<dbReference type="Proteomes" id="UP000782843">
    <property type="component" value="Unassembled WGS sequence"/>
</dbReference>
<comment type="caution">
    <text evidence="3">The sequence shown here is derived from an EMBL/GenBank/DDBJ whole genome shotgun (WGS) entry which is preliminary data.</text>
</comment>